<organism evidence="2 3">
    <name type="scientific">Rangifer tarandus platyrhynchus</name>
    <name type="common">Svalbard reindeer</name>
    <dbReference type="NCBI Taxonomy" id="3082113"/>
    <lineage>
        <taxon>Eukaryota</taxon>
        <taxon>Metazoa</taxon>
        <taxon>Chordata</taxon>
        <taxon>Craniata</taxon>
        <taxon>Vertebrata</taxon>
        <taxon>Euteleostomi</taxon>
        <taxon>Mammalia</taxon>
        <taxon>Eutheria</taxon>
        <taxon>Laurasiatheria</taxon>
        <taxon>Artiodactyla</taxon>
        <taxon>Ruminantia</taxon>
        <taxon>Pecora</taxon>
        <taxon>Cervidae</taxon>
        <taxon>Odocoileinae</taxon>
        <taxon>Rangifer</taxon>
    </lineage>
</organism>
<name>A0ABN8YSM6_RANTA</name>
<reference evidence="2" key="1">
    <citation type="submission" date="2023-04" db="EMBL/GenBank/DDBJ databases">
        <authorList>
            <consortium name="ELIXIR-Norway"/>
        </authorList>
    </citation>
    <scope>NUCLEOTIDE SEQUENCE [LARGE SCALE GENOMIC DNA]</scope>
</reference>
<feature type="region of interest" description="Disordered" evidence="1">
    <location>
        <begin position="57"/>
        <end position="133"/>
    </location>
</feature>
<sequence length="133" mass="13808">MRGGPPGVSARRCPAGAALWRAVHTLPARAGARLTFSGGLAGRSAGRERLCVCAARPGARASPQPHEETQPVRFAPQGQRPVTAAFVAGEREPEPRGCGRRRAPLGSVSWSPRAAEGVLPGSGWGAAGREARR</sequence>
<accession>A0ABN8YSM6</accession>
<proteinExistence type="predicted"/>
<evidence type="ECO:0000313" key="2">
    <source>
        <dbReference type="EMBL" id="CAI9164595.1"/>
    </source>
</evidence>
<dbReference type="EMBL" id="OX459959">
    <property type="protein sequence ID" value="CAI9164595.1"/>
    <property type="molecule type" value="Genomic_DNA"/>
</dbReference>
<gene>
    <name evidence="2" type="ORF">MRATA1EN1_LOCUS13557</name>
</gene>
<protein>
    <submittedName>
        <fullName evidence="2">Uncharacterized protein</fullName>
    </submittedName>
</protein>
<keyword evidence="3" id="KW-1185">Reference proteome</keyword>
<evidence type="ECO:0000313" key="3">
    <source>
        <dbReference type="Proteomes" id="UP001176941"/>
    </source>
</evidence>
<evidence type="ECO:0000256" key="1">
    <source>
        <dbReference type="SAM" id="MobiDB-lite"/>
    </source>
</evidence>
<dbReference type="Proteomes" id="UP001176941">
    <property type="component" value="Chromosome 23"/>
</dbReference>